<name>A0A4V2MJ06_9SPHI</name>
<evidence type="ECO:0000313" key="2">
    <source>
        <dbReference type="EMBL" id="TCC92456.1"/>
    </source>
</evidence>
<proteinExistence type="predicted"/>
<evidence type="ECO:0000259" key="1">
    <source>
        <dbReference type="PROSITE" id="PS51819"/>
    </source>
</evidence>
<dbReference type="SUPFAM" id="SSF54593">
    <property type="entry name" value="Glyoxalase/Bleomycin resistance protein/Dihydroxybiphenyl dioxygenase"/>
    <property type="match status" value="1"/>
</dbReference>
<dbReference type="Proteomes" id="UP000292884">
    <property type="component" value="Unassembled WGS sequence"/>
</dbReference>
<dbReference type="InterPro" id="IPR037523">
    <property type="entry name" value="VOC_core"/>
</dbReference>
<dbReference type="CDD" id="cd06587">
    <property type="entry name" value="VOC"/>
    <property type="match status" value="1"/>
</dbReference>
<dbReference type="Pfam" id="PF18029">
    <property type="entry name" value="Glyoxalase_6"/>
    <property type="match status" value="1"/>
</dbReference>
<dbReference type="InterPro" id="IPR029068">
    <property type="entry name" value="Glyas_Bleomycin-R_OHBP_Dase"/>
</dbReference>
<dbReference type="InterPro" id="IPR041581">
    <property type="entry name" value="Glyoxalase_6"/>
</dbReference>
<dbReference type="PANTHER" id="PTHR33993:SF5">
    <property type="entry name" value="GLYOXALASE"/>
    <property type="match status" value="1"/>
</dbReference>
<keyword evidence="3" id="KW-1185">Reference proteome</keyword>
<protein>
    <submittedName>
        <fullName evidence="2">VOC family protein</fullName>
    </submittedName>
</protein>
<dbReference type="Gene3D" id="3.10.180.10">
    <property type="entry name" value="2,3-Dihydroxybiphenyl 1,2-Dioxygenase, domain 1"/>
    <property type="match status" value="1"/>
</dbReference>
<reference evidence="2 3" key="1">
    <citation type="submission" date="2019-02" db="EMBL/GenBank/DDBJ databases">
        <title>Pedobacter sp. RP-1-13 sp. nov., isolated from Arctic soil.</title>
        <authorList>
            <person name="Dahal R.H."/>
        </authorList>
    </citation>
    <scope>NUCLEOTIDE SEQUENCE [LARGE SCALE GENOMIC DNA]</scope>
    <source>
        <strain evidence="2 3">RP-1-13</strain>
    </source>
</reference>
<dbReference type="InterPro" id="IPR052164">
    <property type="entry name" value="Anthracycline_SecMetBiosynth"/>
</dbReference>
<accession>A0A4V2MJ06</accession>
<dbReference type="OrthoDB" id="9799428at2"/>
<evidence type="ECO:0000313" key="3">
    <source>
        <dbReference type="Proteomes" id="UP000292884"/>
    </source>
</evidence>
<feature type="domain" description="VOC" evidence="1">
    <location>
        <begin position="6"/>
        <end position="123"/>
    </location>
</feature>
<sequence>MKKVTGIGGIFFKCKDPRAMREWYQKHLGLETNPYGATFEWYEGPDSTKKAQTQWTPFKENTKYFEPSTREFMINYRVENLEALVEELKKEGVTIVDKVETYDYGKFVHILDAEGNKVELWEPKD</sequence>
<dbReference type="EMBL" id="SJSK01000002">
    <property type="protein sequence ID" value="TCC92456.1"/>
    <property type="molecule type" value="Genomic_DNA"/>
</dbReference>
<organism evidence="2 3">
    <name type="scientific">Pedobacter frigiditerrae</name>
    <dbReference type="NCBI Taxonomy" id="2530452"/>
    <lineage>
        <taxon>Bacteria</taxon>
        <taxon>Pseudomonadati</taxon>
        <taxon>Bacteroidota</taxon>
        <taxon>Sphingobacteriia</taxon>
        <taxon>Sphingobacteriales</taxon>
        <taxon>Sphingobacteriaceae</taxon>
        <taxon>Pedobacter</taxon>
    </lineage>
</organism>
<dbReference type="PANTHER" id="PTHR33993">
    <property type="entry name" value="GLYOXALASE-RELATED"/>
    <property type="match status" value="1"/>
</dbReference>
<comment type="caution">
    <text evidence="2">The sequence shown here is derived from an EMBL/GenBank/DDBJ whole genome shotgun (WGS) entry which is preliminary data.</text>
</comment>
<gene>
    <name evidence="2" type="ORF">EZ428_10465</name>
</gene>
<dbReference type="AlphaFoldDB" id="A0A4V2MJ06"/>
<dbReference type="PROSITE" id="PS51819">
    <property type="entry name" value="VOC"/>
    <property type="match status" value="1"/>
</dbReference>